<dbReference type="AlphaFoldDB" id="A4BBW2"/>
<accession>A4BBW2</accession>
<protein>
    <submittedName>
        <fullName evidence="1">Uncharacterized protein</fullName>
    </submittedName>
</protein>
<evidence type="ECO:0000313" key="1">
    <source>
        <dbReference type="EMBL" id="EAR10447.1"/>
    </source>
</evidence>
<proteinExistence type="predicted"/>
<sequence>MWPRYPIIQEIDLQAEKPIVRARPESILNNDAAVAQIETFRAFVSEHSDLTKLIDAQEADFCARLPTMTLQELLAELPQFSKTK</sequence>
<dbReference type="EMBL" id="AAOE01000004">
    <property type="protein sequence ID" value="EAR10447.1"/>
    <property type="molecule type" value="Genomic_DNA"/>
</dbReference>
<reference evidence="1 2" key="1">
    <citation type="submission" date="2006-02" db="EMBL/GenBank/DDBJ databases">
        <authorList>
            <person name="Pinhassi J."/>
            <person name="Pedros-Alio C."/>
            <person name="Ferriera S."/>
            <person name="Johnson J."/>
            <person name="Kravitz S."/>
            <person name="Halpern A."/>
            <person name="Remington K."/>
            <person name="Beeson K."/>
            <person name="Tran B."/>
            <person name="Rogers Y.-H."/>
            <person name="Friedman R."/>
            <person name="Venter J.C."/>
        </authorList>
    </citation>
    <scope>NUCLEOTIDE SEQUENCE [LARGE SCALE GENOMIC DNA]</scope>
    <source>
        <strain evidence="1 2">MED297</strain>
    </source>
</reference>
<dbReference type="HOGENOM" id="CLU_2525183_0_0_6"/>
<gene>
    <name evidence="1" type="ORF">MED297_01460</name>
</gene>
<organism evidence="1 2">
    <name type="scientific">Reinekea blandensis MED297</name>
    <dbReference type="NCBI Taxonomy" id="314283"/>
    <lineage>
        <taxon>Bacteria</taxon>
        <taxon>Pseudomonadati</taxon>
        <taxon>Pseudomonadota</taxon>
        <taxon>Gammaproteobacteria</taxon>
        <taxon>Oceanospirillales</taxon>
        <taxon>Saccharospirillaceae</taxon>
        <taxon>Reinekea</taxon>
    </lineage>
</organism>
<name>A4BBW2_9GAMM</name>
<dbReference type="STRING" id="314283.MED297_01460"/>
<evidence type="ECO:0000313" key="2">
    <source>
        <dbReference type="Proteomes" id="UP000005953"/>
    </source>
</evidence>
<keyword evidence="2" id="KW-1185">Reference proteome</keyword>
<comment type="caution">
    <text evidence="1">The sequence shown here is derived from an EMBL/GenBank/DDBJ whole genome shotgun (WGS) entry which is preliminary data.</text>
</comment>
<dbReference type="Proteomes" id="UP000005953">
    <property type="component" value="Unassembled WGS sequence"/>
</dbReference>